<evidence type="ECO:0000313" key="1">
    <source>
        <dbReference type="EMBL" id="CUH98978.1"/>
    </source>
</evidence>
<dbReference type="Proteomes" id="UP000051326">
    <property type="component" value="Unassembled WGS sequence"/>
</dbReference>
<organism evidence="1 2">
    <name type="scientific">Leisingera aquaemixtae</name>
    <dbReference type="NCBI Taxonomy" id="1396826"/>
    <lineage>
        <taxon>Bacteria</taxon>
        <taxon>Pseudomonadati</taxon>
        <taxon>Pseudomonadota</taxon>
        <taxon>Alphaproteobacteria</taxon>
        <taxon>Rhodobacterales</taxon>
        <taxon>Roseobacteraceae</taxon>
        <taxon>Leisingera</taxon>
    </lineage>
</organism>
<protein>
    <submittedName>
        <fullName evidence="1">Uncharacterized protein</fullName>
    </submittedName>
</protein>
<dbReference type="STRING" id="1396826.PHA8399_01094"/>
<accession>A0A0N7M491</accession>
<sequence length="32" mass="3595">MIDLLWQAGLPRLPAHGIFLRIPVEKPAKARS</sequence>
<dbReference type="AlphaFoldDB" id="A0A0N7M491"/>
<proteinExistence type="predicted"/>
<evidence type="ECO:0000313" key="2">
    <source>
        <dbReference type="Proteomes" id="UP000051326"/>
    </source>
</evidence>
<reference evidence="1 2" key="1">
    <citation type="submission" date="2015-09" db="EMBL/GenBank/DDBJ databases">
        <authorList>
            <consortium name="Swine Surveillance"/>
        </authorList>
    </citation>
    <scope>NUCLEOTIDE SEQUENCE [LARGE SCALE GENOMIC DNA]</scope>
    <source>
        <strain evidence="1 2">CECT 8399</strain>
    </source>
</reference>
<name>A0A0N7M491_9RHOB</name>
<dbReference type="EMBL" id="CYSR01000010">
    <property type="protein sequence ID" value="CUH98978.1"/>
    <property type="molecule type" value="Genomic_DNA"/>
</dbReference>
<gene>
    <name evidence="1" type="ORF">PHA8399_01094</name>
</gene>